<evidence type="ECO:0000256" key="2">
    <source>
        <dbReference type="ARBA" id="ARBA00022448"/>
    </source>
</evidence>
<dbReference type="GO" id="GO:0005524">
    <property type="term" value="F:ATP binding"/>
    <property type="evidence" value="ECO:0007669"/>
    <property type="project" value="UniProtKB-KW"/>
</dbReference>
<evidence type="ECO:0000256" key="3">
    <source>
        <dbReference type="ARBA" id="ARBA00022741"/>
    </source>
</evidence>
<dbReference type="InterPro" id="IPR003439">
    <property type="entry name" value="ABC_transporter-like_ATP-bd"/>
</dbReference>
<reference evidence="6 7" key="1">
    <citation type="submission" date="2021-03" db="EMBL/GenBank/DDBJ databases">
        <title>Fibrella sp. HMF5405 genome sequencing and assembly.</title>
        <authorList>
            <person name="Kang H."/>
            <person name="Kim H."/>
            <person name="Bae S."/>
            <person name="Joh K."/>
        </authorList>
    </citation>
    <scope>NUCLEOTIDE SEQUENCE [LARGE SCALE GENOMIC DNA]</scope>
    <source>
        <strain evidence="6 7">HMF5405</strain>
    </source>
</reference>
<evidence type="ECO:0000256" key="1">
    <source>
        <dbReference type="ARBA" id="ARBA00005417"/>
    </source>
</evidence>
<evidence type="ECO:0000313" key="6">
    <source>
        <dbReference type="EMBL" id="MBO0952562.1"/>
    </source>
</evidence>
<keyword evidence="4 6" id="KW-0067">ATP-binding</keyword>
<proteinExistence type="inferred from homology"/>
<comment type="similarity">
    <text evidence="1">Belongs to the ABC transporter superfamily.</text>
</comment>
<evidence type="ECO:0000256" key="4">
    <source>
        <dbReference type="ARBA" id="ARBA00022840"/>
    </source>
</evidence>
<evidence type="ECO:0000313" key="7">
    <source>
        <dbReference type="Proteomes" id="UP000664628"/>
    </source>
</evidence>
<dbReference type="RefSeq" id="WP_207332515.1">
    <property type="nucleotide sequence ID" value="NZ_JAFMYW010000012.1"/>
</dbReference>
<dbReference type="CDD" id="cd03220">
    <property type="entry name" value="ABC_KpsT_Wzt"/>
    <property type="match status" value="1"/>
</dbReference>
<keyword evidence="7" id="KW-1185">Reference proteome</keyword>
<dbReference type="EMBL" id="JAFMYW010000012">
    <property type="protein sequence ID" value="MBO0952562.1"/>
    <property type="molecule type" value="Genomic_DNA"/>
</dbReference>
<dbReference type="PANTHER" id="PTHR46743:SF2">
    <property type="entry name" value="TEICHOIC ACIDS EXPORT ATP-BINDING PROTEIN TAGH"/>
    <property type="match status" value="1"/>
</dbReference>
<dbReference type="SMART" id="SM00382">
    <property type="entry name" value="AAA"/>
    <property type="match status" value="1"/>
</dbReference>
<organism evidence="6 7">
    <name type="scientific">Fibrella forsythiae</name>
    <dbReference type="NCBI Taxonomy" id="2817061"/>
    <lineage>
        <taxon>Bacteria</taxon>
        <taxon>Pseudomonadati</taxon>
        <taxon>Bacteroidota</taxon>
        <taxon>Cytophagia</taxon>
        <taxon>Cytophagales</taxon>
        <taxon>Spirosomataceae</taxon>
        <taxon>Fibrella</taxon>
    </lineage>
</organism>
<dbReference type="SUPFAM" id="SSF52540">
    <property type="entry name" value="P-loop containing nucleoside triphosphate hydrolases"/>
    <property type="match status" value="1"/>
</dbReference>
<dbReference type="Proteomes" id="UP000664628">
    <property type="component" value="Unassembled WGS sequence"/>
</dbReference>
<dbReference type="Gene3D" id="2.70.50.60">
    <property type="entry name" value="abc- transporter (atp binding component) like domain"/>
    <property type="match status" value="1"/>
</dbReference>
<dbReference type="InterPro" id="IPR015860">
    <property type="entry name" value="ABC_transpr_TagH-like"/>
</dbReference>
<evidence type="ECO:0000259" key="5">
    <source>
        <dbReference type="PROSITE" id="PS50893"/>
    </source>
</evidence>
<gene>
    <name evidence="6" type="ORF">J2I46_28525</name>
</gene>
<keyword evidence="3" id="KW-0547">Nucleotide-binding</keyword>
<dbReference type="InterPro" id="IPR027417">
    <property type="entry name" value="P-loop_NTPase"/>
</dbReference>
<accession>A0ABS3JUI0</accession>
<sequence>MQTAPILSVDQLAKKFSTSFRRSLWYGVKDIARDLNPSGLRHSQTGNDLRKTEFWGLQDVSFSLNRGESLAIIGDNGAGKSTLLKVLNGLIKPDVGQVRIQGRVGALIELGVGLDPVLSGRENIFVRAALLGMSRRQVAPLVDQIIDFTGLGEAIHMPVQFYSSGMTARLAYAVAAHLNPDLLLVDEVMAVGDLDFQRKCIRHMQQYLAEGGSIILVSHVPYHIQAVCGRGLLLEKGRVLFAGTATETLDRYFTRQHESVTSLVERSSTRLGPDRPVVIGSLTVKTAQGTAAKSGGDVCVTLTCESLTSVDNVGWSFFIWTNDGATCITSAINEVPLTLKAGRNELVCRLPRLPLMAGGYQLKAAVFEIGSMQVLAHLGWEDAPERLLVEEDQVSTMKNMQATVQQLITLDVEWTFAR</sequence>
<protein>
    <submittedName>
        <fullName evidence="6">ATP-binding cassette domain-containing protein</fullName>
    </submittedName>
</protein>
<dbReference type="Gene3D" id="3.40.50.300">
    <property type="entry name" value="P-loop containing nucleotide triphosphate hydrolases"/>
    <property type="match status" value="1"/>
</dbReference>
<keyword evidence="2" id="KW-0813">Transport</keyword>
<dbReference type="PROSITE" id="PS50893">
    <property type="entry name" value="ABC_TRANSPORTER_2"/>
    <property type="match status" value="1"/>
</dbReference>
<dbReference type="PANTHER" id="PTHR46743">
    <property type="entry name" value="TEICHOIC ACIDS EXPORT ATP-BINDING PROTEIN TAGH"/>
    <property type="match status" value="1"/>
</dbReference>
<name>A0ABS3JUI0_9BACT</name>
<dbReference type="InterPro" id="IPR050683">
    <property type="entry name" value="Bact_Polysacc_Export_ATP-bd"/>
</dbReference>
<dbReference type="InterPro" id="IPR003593">
    <property type="entry name" value="AAA+_ATPase"/>
</dbReference>
<comment type="caution">
    <text evidence="6">The sequence shown here is derived from an EMBL/GenBank/DDBJ whole genome shotgun (WGS) entry which is preliminary data.</text>
</comment>
<dbReference type="Pfam" id="PF00005">
    <property type="entry name" value="ABC_tran"/>
    <property type="match status" value="1"/>
</dbReference>
<feature type="domain" description="ABC transporter" evidence="5">
    <location>
        <begin position="40"/>
        <end position="261"/>
    </location>
</feature>